<organism evidence="3 4">
    <name type="scientific">Micromonospora sonneratiae</name>
    <dbReference type="NCBI Taxonomy" id="1184706"/>
    <lineage>
        <taxon>Bacteria</taxon>
        <taxon>Bacillati</taxon>
        <taxon>Actinomycetota</taxon>
        <taxon>Actinomycetes</taxon>
        <taxon>Micromonosporales</taxon>
        <taxon>Micromonosporaceae</taxon>
        <taxon>Micromonospora</taxon>
    </lineage>
</organism>
<gene>
    <name evidence="3" type="ORF">ACFQ4H_00445</name>
</gene>
<feature type="compositionally biased region" description="Polar residues" evidence="1">
    <location>
        <begin position="922"/>
        <end position="932"/>
    </location>
</feature>
<accession>A0ABW3Y5S2</accession>
<feature type="domain" description="Lantibiotic dehydratase N-terminal" evidence="2">
    <location>
        <begin position="557"/>
        <end position="827"/>
    </location>
</feature>
<comment type="caution">
    <text evidence="3">The sequence shown here is derived from an EMBL/GenBank/DDBJ whole genome shotgun (WGS) entry which is preliminary data.</text>
</comment>
<evidence type="ECO:0000313" key="4">
    <source>
        <dbReference type="Proteomes" id="UP001597260"/>
    </source>
</evidence>
<keyword evidence="4" id="KW-1185">Reference proteome</keyword>
<name>A0ABW3Y5S2_9ACTN</name>
<protein>
    <submittedName>
        <fullName evidence="3">Lantibiotic dehydratase</fullName>
    </submittedName>
</protein>
<sequence>MTVTVMDRNRPATALVTPGRFLVRVGGLPLAAAEALTFPRTADWAGRTLDLADGLRQQGQQLADLLAEAVAEHIDVPEIRARLINLRRDVFNGRAPRDADAALALLSSAAPAITDTYRRWVASRERHATELAAGRALFDAELPQRRAALRALAVTPQLRHGMLLSSRVLDRQLGGYLGAGDRLGKRDRRMERSLVEYVYRAATKTSPFSTFTTICDGEFTGTGTTPLALDRRAPDGHHHIRLNVAALVRLASAVLSRTDLRAELPVRLVTGLRPGTERMSYLRRSQVATRGGGGPVELDLIHENLFHLPSSTILRDLTQLLVGGRTLPLHEVSAALVARDPDDRGPDDVDSYLDHLLRLGVLVAPALRVDIHAPDPLTPFRIAVRALDRPWSIALAERLDAVAERLDRYAGADLAGRRELLDEVGAQLGAALEELDSTLVPPETLLYEDVALPGSVRADRGQWDGLLVDLAAVAGILPVFDISIARRLVTKGYFRARYGAGGQCDDLLTFAHEYQDDFFDHFVSSQLRRRPFDADNRYVRQSNTFQLNEIDQLDDARDRAAQLMNAAYAELPADAEELVLDDDFFTELRGRVPETLGPVEAHAFFLQVAATADRPLGVVNKGFTGPALMLSRFAHCLTGTGGELLAHSLASAQPDGVVFAELKGGYEASNLNLHPAATDYELVCPGDVSSRPVEQQIPIDDLVLYDDPVQDRLVLRSRRLDVEVVPIYLGFLLPMALPEVQQVLLTFSPTGMAALDLWAGTTVPLPEEGIAGYPRIRYRDVVLQRRMWKAHPACLPTPAADAPGSQVLLDWARWRREHGLPRRVFVTPDGGGRLATAGPGGGGGAGFGSHKPLYVDFDSYFSLLLLASVARNANRRLVFTEMLPDHDQQPLTDDGRAHVSELVLAFNASREGSGSHRAAPGSTHQRPGVPTS</sequence>
<feature type="domain" description="Lantibiotic dehydratase N-terminal" evidence="2">
    <location>
        <begin position="156"/>
        <end position="457"/>
    </location>
</feature>
<evidence type="ECO:0000256" key="1">
    <source>
        <dbReference type="SAM" id="MobiDB-lite"/>
    </source>
</evidence>
<feature type="region of interest" description="Disordered" evidence="1">
    <location>
        <begin position="910"/>
        <end position="932"/>
    </location>
</feature>
<evidence type="ECO:0000313" key="3">
    <source>
        <dbReference type="EMBL" id="MFD1319549.1"/>
    </source>
</evidence>
<dbReference type="EMBL" id="JBHTMP010000001">
    <property type="protein sequence ID" value="MFD1319549.1"/>
    <property type="molecule type" value="Genomic_DNA"/>
</dbReference>
<reference evidence="4" key="1">
    <citation type="journal article" date="2019" name="Int. J. Syst. Evol. Microbiol.">
        <title>The Global Catalogue of Microorganisms (GCM) 10K type strain sequencing project: providing services to taxonomists for standard genome sequencing and annotation.</title>
        <authorList>
            <consortium name="The Broad Institute Genomics Platform"/>
            <consortium name="The Broad Institute Genome Sequencing Center for Infectious Disease"/>
            <person name="Wu L."/>
            <person name="Ma J."/>
        </authorList>
    </citation>
    <scope>NUCLEOTIDE SEQUENCE [LARGE SCALE GENOMIC DNA]</scope>
    <source>
        <strain evidence="4">JCM 31037</strain>
    </source>
</reference>
<dbReference type="Pfam" id="PF04738">
    <property type="entry name" value="Lant_dehydr_N"/>
    <property type="match status" value="2"/>
</dbReference>
<dbReference type="InterPro" id="IPR006827">
    <property type="entry name" value="Lant_deHydtase_N"/>
</dbReference>
<evidence type="ECO:0000259" key="2">
    <source>
        <dbReference type="Pfam" id="PF04738"/>
    </source>
</evidence>
<proteinExistence type="predicted"/>
<dbReference type="RefSeq" id="WP_377565498.1">
    <property type="nucleotide sequence ID" value="NZ_JBHTMP010000001.1"/>
</dbReference>
<dbReference type="Proteomes" id="UP001597260">
    <property type="component" value="Unassembled WGS sequence"/>
</dbReference>